<dbReference type="EMBL" id="LVKB01000071">
    <property type="protein sequence ID" value="ORD96633.1"/>
    <property type="molecule type" value="Genomic_DNA"/>
</dbReference>
<evidence type="ECO:0000256" key="2">
    <source>
        <dbReference type="SAM" id="Phobius"/>
    </source>
</evidence>
<reference evidence="5 6" key="1">
    <citation type="journal article" date="2017" name="Environ. Microbiol.">
        <title>Decay of the glycolytic pathway and adaptation to intranuclear parasitism within Enterocytozoonidae microsporidia.</title>
        <authorList>
            <person name="Wiredu Boakye D."/>
            <person name="Jaroenlak P."/>
            <person name="Prachumwat A."/>
            <person name="Williams T.A."/>
            <person name="Bateman K.S."/>
            <person name="Itsathitphaisarn O."/>
            <person name="Sritunyalucksana K."/>
            <person name="Paszkiewicz K.H."/>
            <person name="Moore K.A."/>
            <person name="Stentiford G.D."/>
            <person name="Williams B.A."/>
        </authorList>
    </citation>
    <scope>NUCLEOTIDE SEQUENCE [LARGE SCALE GENOMIC DNA]</scope>
    <source>
        <strain evidence="4">Canceri</strain>
        <strain evidence="6">canceri</strain>
        <strain evidence="3 5">GB1</strain>
    </source>
</reference>
<feature type="coiled-coil region" evidence="1">
    <location>
        <begin position="110"/>
        <end position="141"/>
    </location>
</feature>
<accession>A0A1X0QIX3</accession>
<keyword evidence="2" id="KW-1133">Transmembrane helix</keyword>
<comment type="caution">
    <text evidence="4">The sequence shown here is derived from an EMBL/GenBank/DDBJ whole genome shotgun (WGS) entry which is preliminary data.</text>
</comment>
<gene>
    <name evidence="4" type="ORF">A0H76_325</name>
    <name evidence="3" type="ORF">HERIO_1434</name>
</gene>
<keyword evidence="1" id="KW-0175">Coiled coil</keyword>
<proteinExistence type="predicted"/>
<dbReference type="Proteomes" id="UP000192356">
    <property type="component" value="Unassembled WGS sequence"/>
</dbReference>
<evidence type="ECO:0000313" key="3">
    <source>
        <dbReference type="EMBL" id="ORD96633.1"/>
    </source>
</evidence>
<evidence type="ECO:0000313" key="5">
    <source>
        <dbReference type="Proteomes" id="UP000192356"/>
    </source>
</evidence>
<dbReference type="AlphaFoldDB" id="A0A1X0QIX3"/>
<dbReference type="Proteomes" id="UP000192501">
    <property type="component" value="Unassembled WGS sequence"/>
</dbReference>
<organism evidence="4 6">
    <name type="scientific">Hepatospora eriocheir</name>
    <dbReference type="NCBI Taxonomy" id="1081669"/>
    <lineage>
        <taxon>Eukaryota</taxon>
        <taxon>Fungi</taxon>
        <taxon>Fungi incertae sedis</taxon>
        <taxon>Microsporidia</taxon>
        <taxon>Hepatosporidae</taxon>
        <taxon>Hepatospora</taxon>
    </lineage>
</organism>
<dbReference type="VEuPathDB" id="MicrosporidiaDB:A0H76_325"/>
<dbReference type="VEuPathDB" id="MicrosporidiaDB:HERIO_1434"/>
<evidence type="ECO:0000256" key="1">
    <source>
        <dbReference type="SAM" id="Coils"/>
    </source>
</evidence>
<dbReference type="Pfam" id="PF03134">
    <property type="entry name" value="TB2_DP1_HVA22"/>
    <property type="match status" value="1"/>
</dbReference>
<evidence type="ECO:0008006" key="7">
    <source>
        <dbReference type="Google" id="ProtNLM"/>
    </source>
</evidence>
<keyword evidence="5" id="KW-1185">Reference proteome</keyword>
<evidence type="ECO:0000313" key="6">
    <source>
        <dbReference type="Proteomes" id="UP000192501"/>
    </source>
</evidence>
<evidence type="ECO:0000313" key="4">
    <source>
        <dbReference type="EMBL" id="ORD99712.1"/>
    </source>
</evidence>
<sequence>MFGYISKVFICVSLIINLNRWIDSKFKNTYYARYFTVMALLLSIENVLGFICNQIPFYNIIKIIFTAYISVPGNDMPLYIMRKYVQSYYTKFDKLHEEFIKFIISFSIHIKDTIAKYTQIINQLREIKEKLDSSNDNSKLEKIFIN</sequence>
<feature type="transmembrane region" description="Helical" evidence="2">
    <location>
        <begin position="34"/>
        <end position="51"/>
    </location>
</feature>
<dbReference type="EMBL" id="LTAI01000127">
    <property type="protein sequence ID" value="ORD99712.1"/>
    <property type="molecule type" value="Genomic_DNA"/>
</dbReference>
<keyword evidence="2" id="KW-0472">Membrane</keyword>
<dbReference type="InterPro" id="IPR004345">
    <property type="entry name" value="TB2_DP1_HVA22"/>
</dbReference>
<name>A0A1X0QIX3_9MICR</name>
<keyword evidence="2" id="KW-0812">Transmembrane</keyword>
<feature type="transmembrane region" description="Helical" evidence="2">
    <location>
        <begin position="57"/>
        <end position="74"/>
    </location>
</feature>
<dbReference type="OrthoDB" id="434647at2759"/>
<protein>
    <recommendedName>
        <fullName evidence="7">Protein YOP1</fullName>
    </recommendedName>
</protein>